<feature type="domain" description="DNA methyltransferase 1-associated 1" evidence="2">
    <location>
        <begin position="43"/>
        <end position="91"/>
    </location>
</feature>
<name>A0ABN9LN81_9NEOB</name>
<evidence type="ECO:0000313" key="3">
    <source>
        <dbReference type="EMBL" id="CAJ0945165.1"/>
    </source>
</evidence>
<feature type="compositionally biased region" description="Basic residues" evidence="1">
    <location>
        <begin position="37"/>
        <end position="46"/>
    </location>
</feature>
<evidence type="ECO:0000313" key="4">
    <source>
        <dbReference type="Proteomes" id="UP001176940"/>
    </source>
</evidence>
<dbReference type="InterPro" id="IPR008468">
    <property type="entry name" value="DMAP1"/>
</dbReference>
<feature type="compositionally biased region" description="Basic residues" evidence="1">
    <location>
        <begin position="1"/>
        <end position="12"/>
    </location>
</feature>
<gene>
    <name evidence="3" type="ORF">RIMI_LOCUS10760458</name>
</gene>
<dbReference type="Proteomes" id="UP001176940">
    <property type="component" value="Unassembled WGS sequence"/>
</dbReference>
<sequence length="92" mass="10793">MKLLVRCRRRNILSKSCGRSRAGRRNERRKPGPPEAHHRRRHHHELRRAERKATKKKLPQKKETEKPAVPETAGIRFPDFKSAGVTLRSQRA</sequence>
<accession>A0ABN9LN81</accession>
<organism evidence="3 4">
    <name type="scientific">Ranitomeya imitator</name>
    <name type="common">mimic poison frog</name>
    <dbReference type="NCBI Taxonomy" id="111125"/>
    <lineage>
        <taxon>Eukaryota</taxon>
        <taxon>Metazoa</taxon>
        <taxon>Chordata</taxon>
        <taxon>Craniata</taxon>
        <taxon>Vertebrata</taxon>
        <taxon>Euteleostomi</taxon>
        <taxon>Amphibia</taxon>
        <taxon>Batrachia</taxon>
        <taxon>Anura</taxon>
        <taxon>Neobatrachia</taxon>
        <taxon>Hyloidea</taxon>
        <taxon>Dendrobatidae</taxon>
        <taxon>Dendrobatinae</taxon>
        <taxon>Ranitomeya</taxon>
    </lineage>
</organism>
<dbReference type="EMBL" id="CAUEEQ010023579">
    <property type="protein sequence ID" value="CAJ0945165.1"/>
    <property type="molecule type" value="Genomic_DNA"/>
</dbReference>
<comment type="caution">
    <text evidence="3">The sequence shown here is derived from an EMBL/GenBank/DDBJ whole genome shotgun (WGS) entry which is preliminary data.</text>
</comment>
<proteinExistence type="predicted"/>
<dbReference type="Pfam" id="PF05499">
    <property type="entry name" value="DMAP1"/>
    <property type="match status" value="1"/>
</dbReference>
<keyword evidence="4" id="KW-1185">Reference proteome</keyword>
<reference evidence="3" key="1">
    <citation type="submission" date="2023-07" db="EMBL/GenBank/DDBJ databases">
        <authorList>
            <person name="Stuckert A."/>
        </authorList>
    </citation>
    <scope>NUCLEOTIDE SEQUENCE</scope>
</reference>
<protein>
    <recommendedName>
        <fullName evidence="2">DNA methyltransferase 1-associated 1 domain-containing protein</fullName>
    </recommendedName>
</protein>
<feature type="region of interest" description="Disordered" evidence="1">
    <location>
        <begin position="1"/>
        <end position="92"/>
    </location>
</feature>
<evidence type="ECO:0000256" key="1">
    <source>
        <dbReference type="SAM" id="MobiDB-lite"/>
    </source>
</evidence>
<evidence type="ECO:0000259" key="2">
    <source>
        <dbReference type="Pfam" id="PF05499"/>
    </source>
</evidence>